<comment type="subcellular location">
    <subcellularLocation>
        <location evidence="1">Membrane</location>
        <topology evidence="1">Multi-pass membrane protein</topology>
    </subcellularLocation>
</comment>
<dbReference type="OrthoDB" id="6418713at2759"/>
<keyword evidence="4 5" id="KW-0472">Membrane</keyword>
<feature type="transmembrane region" description="Helical" evidence="5">
    <location>
        <begin position="189"/>
        <end position="207"/>
    </location>
</feature>
<dbReference type="PANTHER" id="PTHR11132">
    <property type="entry name" value="SOLUTE CARRIER FAMILY 35"/>
    <property type="match status" value="1"/>
</dbReference>
<feature type="transmembrane region" description="Helical" evidence="5">
    <location>
        <begin position="227"/>
        <end position="245"/>
    </location>
</feature>
<gene>
    <name evidence="7" type="ORF">KFE25_007033</name>
</gene>
<evidence type="ECO:0000256" key="1">
    <source>
        <dbReference type="ARBA" id="ARBA00004141"/>
    </source>
</evidence>
<evidence type="ECO:0000313" key="7">
    <source>
        <dbReference type="EMBL" id="KAG8467981.1"/>
    </source>
</evidence>
<protein>
    <recommendedName>
        <fullName evidence="6">Sugar phosphate transporter domain-containing protein</fullName>
    </recommendedName>
</protein>
<proteinExistence type="predicted"/>
<name>A0A8J5XFP6_DIALT</name>
<comment type="caution">
    <text evidence="7">The sequence shown here is derived from an EMBL/GenBank/DDBJ whole genome shotgun (WGS) entry which is preliminary data.</text>
</comment>
<evidence type="ECO:0000256" key="3">
    <source>
        <dbReference type="ARBA" id="ARBA00022989"/>
    </source>
</evidence>
<dbReference type="InterPro" id="IPR004853">
    <property type="entry name" value="Sugar_P_trans_dom"/>
</dbReference>
<feature type="transmembrane region" description="Helical" evidence="5">
    <location>
        <begin position="73"/>
        <end position="95"/>
    </location>
</feature>
<accession>A0A8J5XFP6</accession>
<feature type="transmembrane region" description="Helical" evidence="5">
    <location>
        <begin position="101"/>
        <end position="123"/>
    </location>
</feature>
<dbReference type="InterPro" id="IPR050186">
    <property type="entry name" value="TPT_transporter"/>
</dbReference>
<feature type="transmembrane region" description="Helical" evidence="5">
    <location>
        <begin position="39"/>
        <end position="61"/>
    </location>
</feature>
<keyword evidence="2 5" id="KW-0812">Transmembrane</keyword>
<keyword evidence="8" id="KW-1185">Reference proteome</keyword>
<evidence type="ECO:0000256" key="5">
    <source>
        <dbReference type="SAM" id="Phobius"/>
    </source>
</evidence>
<reference evidence="7" key="1">
    <citation type="submission" date="2021-05" db="EMBL/GenBank/DDBJ databases">
        <title>The genome of the haptophyte Pavlova lutheri (Diacronema luteri, Pavlovales) - a model for lipid biosynthesis in eukaryotic algae.</title>
        <authorList>
            <person name="Hulatt C.J."/>
            <person name="Posewitz M.C."/>
        </authorList>
    </citation>
    <scope>NUCLEOTIDE SEQUENCE</scope>
    <source>
        <strain evidence="7">NIVA-4/92</strain>
    </source>
</reference>
<dbReference type="EMBL" id="JAGTXO010000005">
    <property type="protein sequence ID" value="KAG8467981.1"/>
    <property type="molecule type" value="Genomic_DNA"/>
</dbReference>
<organism evidence="7 8">
    <name type="scientific">Diacronema lutheri</name>
    <name type="common">Unicellular marine alga</name>
    <name type="synonym">Monochrysis lutheri</name>
    <dbReference type="NCBI Taxonomy" id="2081491"/>
    <lineage>
        <taxon>Eukaryota</taxon>
        <taxon>Haptista</taxon>
        <taxon>Haptophyta</taxon>
        <taxon>Pavlovophyceae</taxon>
        <taxon>Pavlovales</taxon>
        <taxon>Pavlovaceae</taxon>
        <taxon>Diacronema</taxon>
    </lineage>
</organism>
<dbReference type="OMA" id="IWICLSS"/>
<feature type="transmembrane region" description="Helical" evidence="5">
    <location>
        <begin position="7"/>
        <end position="27"/>
    </location>
</feature>
<feature type="domain" description="Sugar phosphate transporter" evidence="6">
    <location>
        <begin position="10"/>
        <end position="294"/>
    </location>
</feature>
<evidence type="ECO:0000313" key="8">
    <source>
        <dbReference type="Proteomes" id="UP000751190"/>
    </source>
</evidence>
<feature type="transmembrane region" description="Helical" evidence="5">
    <location>
        <begin position="257"/>
        <end position="275"/>
    </location>
</feature>
<evidence type="ECO:0000256" key="2">
    <source>
        <dbReference type="ARBA" id="ARBA00022692"/>
    </source>
</evidence>
<dbReference type="AlphaFoldDB" id="A0A8J5XFP6"/>
<evidence type="ECO:0000256" key="4">
    <source>
        <dbReference type="ARBA" id="ARBA00023136"/>
    </source>
</evidence>
<dbReference type="Pfam" id="PF03151">
    <property type="entry name" value="TPT"/>
    <property type="match status" value="1"/>
</dbReference>
<sequence>MARIASALTIAFATGQWVFLSVALILFNKWLMHYGGFPLPLTLCALHMLSSFAIASVFKLFGQVETNLTAAQIVRLVVPTGVLFAAAICTGNEAFLYLTVAFIQMVKAWTPTVVLILSVIVGIEQPSYKLAAIVLITSGGVALAIYGELEFAMVGFAMILGSVLLESLRLVLVELLYSSSEVRLNGVSGVFYMSPVCFLAVLPIACYFEHKELSAVAAAGVVRMDLLALNCCCAFMLNVSSLVLLKQTSALSLKVVGVFKDWVVIIVSSVVFNSAVQPMQWIGYSVAFIGILMYTHYKYEQTVAAKAATEPVVPAIVLTDCNAEEGAYGGPYLDSERVPLGVPIDESNTGDNSPVPFIRGNQRGWAKLLTGKDNGLLREKCLFSSGALLQVLTGETACAFIAANQKANKPVELAKQAAP</sequence>
<dbReference type="Proteomes" id="UP000751190">
    <property type="component" value="Unassembled WGS sequence"/>
</dbReference>
<feature type="transmembrane region" description="Helical" evidence="5">
    <location>
        <begin position="153"/>
        <end position="177"/>
    </location>
</feature>
<dbReference type="GO" id="GO:0016020">
    <property type="term" value="C:membrane"/>
    <property type="evidence" value="ECO:0007669"/>
    <property type="project" value="UniProtKB-SubCell"/>
</dbReference>
<keyword evidence="3 5" id="KW-1133">Transmembrane helix</keyword>
<evidence type="ECO:0000259" key="6">
    <source>
        <dbReference type="Pfam" id="PF03151"/>
    </source>
</evidence>
<feature type="transmembrane region" description="Helical" evidence="5">
    <location>
        <begin position="130"/>
        <end position="147"/>
    </location>
</feature>